<accession>A0A1I6LI32</accession>
<feature type="transmembrane region" description="Helical" evidence="1">
    <location>
        <begin position="101"/>
        <end position="127"/>
    </location>
</feature>
<dbReference type="RefSeq" id="WP_089817047.1">
    <property type="nucleotide sequence ID" value="NZ_FOZK01000002.1"/>
</dbReference>
<evidence type="ECO:0000313" key="3">
    <source>
        <dbReference type="Proteomes" id="UP000199062"/>
    </source>
</evidence>
<keyword evidence="1" id="KW-0472">Membrane</keyword>
<dbReference type="AlphaFoldDB" id="A0A1I6LI32"/>
<keyword evidence="1" id="KW-0812">Transmembrane</keyword>
<sequence length="157" mass="15512">MSAHDRAIPVFLRDALLAAVASAVLLGPVVLDIGPEFLSYPGYLLYFPLLGVYVVTGGETEAPHGPGIVHVVAFVLALGLVTAGTASLVRARYDTSALGTWRFAAAGAVAVTGTVGALFGGVALAGLVEATALVASGTLLAGIAMVGAGLVIAARAG</sequence>
<evidence type="ECO:0000313" key="2">
    <source>
        <dbReference type="EMBL" id="SFS03084.1"/>
    </source>
</evidence>
<keyword evidence="1" id="KW-1133">Transmembrane helix</keyword>
<reference evidence="2 3" key="1">
    <citation type="submission" date="2016-10" db="EMBL/GenBank/DDBJ databases">
        <authorList>
            <person name="de Groot N.N."/>
        </authorList>
    </citation>
    <scope>NUCLEOTIDE SEQUENCE [LARGE SCALE GENOMIC DNA]</scope>
    <source>
        <strain evidence="2 3">CGMCC 1.10457</strain>
    </source>
</reference>
<protein>
    <submittedName>
        <fullName evidence="2">Uncharacterized protein</fullName>
    </submittedName>
</protein>
<organism evidence="2 3">
    <name type="scientific">Halomicrobium zhouii</name>
    <dbReference type="NCBI Taxonomy" id="767519"/>
    <lineage>
        <taxon>Archaea</taxon>
        <taxon>Methanobacteriati</taxon>
        <taxon>Methanobacteriota</taxon>
        <taxon>Stenosarchaea group</taxon>
        <taxon>Halobacteria</taxon>
        <taxon>Halobacteriales</taxon>
        <taxon>Haloarculaceae</taxon>
        <taxon>Halomicrobium</taxon>
    </lineage>
</organism>
<dbReference type="Proteomes" id="UP000199062">
    <property type="component" value="Unassembled WGS sequence"/>
</dbReference>
<dbReference type="EMBL" id="FOZK01000002">
    <property type="protein sequence ID" value="SFS03084.1"/>
    <property type="molecule type" value="Genomic_DNA"/>
</dbReference>
<proteinExistence type="predicted"/>
<keyword evidence="3" id="KW-1185">Reference proteome</keyword>
<feature type="transmembrane region" description="Helical" evidence="1">
    <location>
        <begin position="133"/>
        <end position="154"/>
    </location>
</feature>
<gene>
    <name evidence="2" type="ORF">SAMN05216559_2734</name>
</gene>
<name>A0A1I6LI32_9EURY</name>
<feature type="transmembrane region" description="Helical" evidence="1">
    <location>
        <begin position="68"/>
        <end position="89"/>
    </location>
</feature>
<evidence type="ECO:0000256" key="1">
    <source>
        <dbReference type="SAM" id="Phobius"/>
    </source>
</evidence>
<dbReference type="STRING" id="767519.SAMN05216559_2734"/>